<dbReference type="InterPro" id="IPR006059">
    <property type="entry name" value="SBP"/>
</dbReference>
<evidence type="ECO:0000256" key="1">
    <source>
        <dbReference type="SAM" id="MobiDB-lite"/>
    </source>
</evidence>
<feature type="region of interest" description="Disordered" evidence="1">
    <location>
        <begin position="21"/>
        <end position="44"/>
    </location>
</feature>
<dbReference type="SUPFAM" id="SSF53850">
    <property type="entry name" value="Periplasmic binding protein-like II"/>
    <property type="match status" value="1"/>
</dbReference>
<feature type="region of interest" description="Disordered" evidence="1">
    <location>
        <begin position="250"/>
        <end position="368"/>
    </location>
</feature>
<keyword evidence="4" id="KW-1185">Reference proteome</keyword>
<dbReference type="PANTHER" id="PTHR43649:SF30">
    <property type="entry name" value="ABC TRANSPORTER SUBSTRATE-BINDING PROTEIN"/>
    <property type="match status" value="1"/>
</dbReference>
<keyword evidence="2" id="KW-0732">Signal</keyword>
<dbReference type="RefSeq" id="WP_187720400.1">
    <property type="nucleotide sequence ID" value="NZ_CP060789.1"/>
</dbReference>
<dbReference type="InterPro" id="IPR050490">
    <property type="entry name" value="Bact_solute-bd_prot1"/>
</dbReference>
<reference evidence="3 4" key="1">
    <citation type="submission" date="2020-08" db="EMBL/GenBank/DDBJ databases">
        <title>Genome sequence of Tessaracoccus defluvii JCM 17540T.</title>
        <authorList>
            <person name="Hyun D.-W."/>
            <person name="Bae J.-W."/>
        </authorList>
    </citation>
    <scope>NUCLEOTIDE SEQUENCE [LARGE SCALE GENOMIC DNA]</scope>
    <source>
        <strain evidence="3 4">JCM 17540</strain>
    </source>
</reference>
<accession>A0A7H0H3Z8</accession>
<protein>
    <submittedName>
        <fullName evidence="3">Extracellular solute-binding protein</fullName>
    </submittedName>
</protein>
<dbReference type="Proteomes" id="UP000516117">
    <property type="component" value="Chromosome"/>
</dbReference>
<dbReference type="EMBL" id="CP060789">
    <property type="protein sequence ID" value="QNP55264.1"/>
    <property type="molecule type" value="Genomic_DNA"/>
</dbReference>
<dbReference type="Gene3D" id="3.40.190.10">
    <property type="entry name" value="Periplasmic binding protein-like II"/>
    <property type="match status" value="1"/>
</dbReference>
<feature type="compositionally biased region" description="Basic and acidic residues" evidence="1">
    <location>
        <begin position="347"/>
        <end position="356"/>
    </location>
</feature>
<dbReference type="Pfam" id="PF01547">
    <property type="entry name" value="SBP_bac_1"/>
    <property type="match status" value="1"/>
</dbReference>
<feature type="chain" id="PRO_5039235641" evidence="2">
    <location>
        <begin position="19"/>
        <end position="368"/>
    </location>
</feature>
<evidence type="ECO:0000313" key="3">
    <source>
        <dbReference type="EMBL" id="QNP55264.1"/>
    </source>
</evidence>
<evidence type="ECO:0000256" key="2">
    <source>
        <dbReference type="SAM" id="SignalP"/>
    </source>
</evidence>
<evidence type="ECO:0000313" key="4">
    <source>
        <dbReference type="Proteomes" id="UP000516117"/>
    </source>
</evidence>
<proteinExistence type="predicted"/>
<dbReference type="PROSITE" id="PS51257">
    <property type="entry name" value="PROKAR_LIPOPROTEIN"/>
    <property type="match status" value="1"/>
</dbReference>
<dbReference type="PANTHER" id="PTHR43649">
    <property type="entry name" value="ARABINOSE-BINDING PROTEIN-RELATED"/>
    <property type="match status" value="1"/>
</dbReference>
<dbReference type="AlphaFoldDB" id="A0A7H0H3Z8"/>
<feature type="signal peptide" evidence="2">
    <location>
        <begin position="1"/>
        <end position="18"/>
    </location>
</feature>
<sequence length="368" mass="39949">MKFRTVPLALGALSLALAGCSAEPGGTPSSQPASSQSGSSPTEGAKSLSIVLAQYSPKTQDHWNEIIDEFKVDHPDVEVDLQVLDWGALTPTVNTLIQTQQYPDILNFGNWASYAAEGLLYPAEDVLSQTIMDDFLPAFAENSKLEGVQYAMPMVASVNVLYYNKDILDRAGITAPPATFEELIQQCSKIKELEEDIVPFAVALGAVGGTAEAALWTYSGGGDYFKDGEWVIDSDTNVETFEFIKQLTADGCTQPNPGQTNTGDGTYPCSSRARPPWPTALSVPAHSPRRHAKLASTSGRRPTRPRAAPPPDARDPGQPARLQEGRQPAADRRPPDPLLRGGALRQRRQDRGRLPDHQVGTRYHDQRS</sequence>
<gene>
    <name evidence="3" type="ORF">H9L22_13625</name>
</gene>
<feature type="compositionally biased region" description="Polar residues" evidence="1">
    <location>
        <begin position="251"/>
        <end position="264"/>
    </location>
</feature>
<dbReference type="KEGG" id="tdf:H9L22_13625"/>
<organism evidence="3 4">
    <name type="scientific">Tessaracoccus defluvii</name>
    <dbReference type="NCBI Taxonomy" id="1285901"/>
    <lineage>
        <taxon>Bacteria</taxon>
        <taxon>Bacillati</taxon>
        <taxon>Actinomycetota</taxon>
        <taxon>Actinomycetes</taxon>
        <taxon>Propionibacteriales</taxon>
        <taxon>Propionibacteriaceae</taxon>
        <taxon>Tessaracoccus</taxon>
    </lineage>
</organism>
<name>A0A7H0H3Z8_9ACTN</name>